<dbReference type="InterPro" id="IPR036779">
    <property type="entry name" value="LysM_dom_sf"/>
</dbReference>
<feature type="signal peptide" evidence="6">
    <location>
        <begin position="1"/>
        <end position="18"/>
    </location>
</feature>
<dbReference type="InterPro" id="IPR052210">
    <property type="entry name" value="LysM1-like"/>
</dbReference>
<accession>W9NJR9</accession>
<dbReference type="Proteomes" id="UP000030751">
    <property type="component" value="Unassembled WGS sequence"/>
</dbReference>
<dbReference type="PANTHER" id="PTHR34997">
    <property type="entry name" value="AM15"/>
    <property type="match status" value="1"/>
</dbReference>
<keyword evidence="2 6" id="KW-0732">Signal</keyword>
<organism evidence="8">
    <name type="scientific">Fusarium oxysporum f. sp. pisi HDV247</name>
    <dbReference type="NCBI Taxonomy" id="1080344"/>
    <lineage>
        <taxon>Eukaryota</taxon>
        <taxon>Fungi</taxon>
        <taxon>Dikarya</taxon>
        <taxon>Ascomycota</taxon>
        <taxon>Pezizomycotina</taxon>
        <taxon>Sordariomycetes</taxon>
        <taxon>Hypocreomycetidae</taxon>
        <taxon>Hypocreales</taxon>
        <taxon>Nectriaceae</taxon>
        <taxon>Fusarium</taxon>
        <taxon>Fusarium oxysporum species complex</taxon>
    </lineage>
</organism>
<comment type="similarity">
    <text evidence="4">Belongs to the secreted LysM effector family.</text>
</comment>
<reference evidence="8" key="1">
    <citation type="submission" date="2011-10" db="EMBL/GenBank/DDBJ databases">
        <title>The Genome Sequence of Fusarium oxysporum HDV247.</title>
        <authorList>
            <consortium name="The Broad Institute Genome Sequencing Platform"/>
            <person name="Ma L.-J."/>
            <person name="Gale L.R."/>
            <person name="Schwartz D.C."/>
            <person name="Zhou S."/>
            <person name="Corby-Kistler H."/>
            <person name="Young S.K."/>
            <person name="Zeng Q."/>
            <person name="Gargeya S."/>
            <person name="Fitzgerald M."/>
            <person name="Haas B."/>
            <person name="Abouelleil A."/>
            <person name="Alvarado L."/>
            <person name="Arachchi H.M."/>
            <person name="Berlin A."/>
            <person name="Brown A."/>
            <person name="Chapman S.B."/>
            <person name="Chen Z."/>
            <person name="Dunbar C."/>
            <person name="Freedman E."/>
            <person name="Gearin G."/>
            <person name="Goldberg J."/>
            <person name="Griggs A."/>
            <person name="Gujja S."/>
            <person name="Heiman D."/>
            <person name="Howarth C."/>
            <person name="Larson L."/>
            <person name="Lui A."/>
            <person name="MacDonald P.J.P."/>
            <person name="Montmayeur A."/>
            <person name="Murphy C."/>
            <person name="Neiman D."/>
            <person name="Pearson M."/>
            <person name="Priest M."/>
            <person name="Roberts A."/>
            <person name="Saif S."/>
            <person name="Shea T."/>
            <person name="Shenoy N."/>
            <person name="Sisk P."/>
            <person name="Stolte C."/>
            <person name="Sykes S."/>
            <person name="Wortman J."/>
            <person name="Nusbaum C."/>
            <person name="Birren B."/>
        </authorList>
    </citation>
    <scope>NUCLEOTIDE SEQUENCE [LARGE SCALE GENOMIC DNA]</scope>
    <source>
        <strain evidence="8">HDV247</strain>
    </source>
</reference>
<feature type="compositionally biased region" description="Low complexity" evidence="5">
    <location>
        <begin position="171"/>
        <end position="188"/>
    </location>
</feature>
<feature type="compositionally biased region" description="Basic and acidic residues" evidence="5">
    <location>
        <begin position="86"/>
        <end position="96"/>
    </location>
</feature>
<feature type="region of interest" description="Disordered" evidence="5">
    <location>
        <begin position="73"/>
        <end position="100"/>
    </location>
</feature>
<evidence type="ECO:0000256" key="3">
    <source>
        <dbReference type="ARBA" id="ARBA00023026"/>
    </source>
</evidence>
<dbReference type="GO" id="GO:0008061">
    <property type="term" value="F:chitin binding"/>
    <property type="evidence" value="ECO:0007669"/>
    <property type="project" value="UniProtKB-KW"/>
</dbReference>
<protein>
    <recommendedName>
        <fullName evidence="7">LysM domain-containing protein</fullName>
    </recommendedName>
</protein>
<dbReference type="InterPro" id="IPR018392">
    <property type="entry name" value="LysM"/>
</dbReference>
<dbReference type="EMBL" id="JH650989">
    <property type="protein sequence ID" value="EXA32959.1"/>
    <property type="molecule type" value="Genomic_DNA"/>
</dbReference>
<gene>
    <name evidence="8" type="ORF">FOVG_15769</name>
</gene>
<proteinExistence type="inferred from homology"/>
<dbReference type="AlphaFoldDB" id="W9NJR9"/>
<evidence type="ECO:0000259" key="7">
    <source>
        <dbReference type="PROSITE" id="PS51782"/>
    </source>
</evidence>
<feature type="chain" id="PRO_5004925978" description="LysM domain-containing protein" evidence="6">
    <location>
        <begin position="19"/>
        <end position="270"/>
    </location>
</feature>
<dbReference type="Gene3D" id="3.10.350.10">
    <property type="entry name" value="LysM domain"/>
    <property type="match status" value="1"/>
</dbReference>
<feature type="region of interest" description="Disordered" evidence="5">
    <location>
        <begin position="142"/>
        <end position="190"/>
    </location>
</feature>
<evidence type="ECO:0000256" key="6">
    <source>
        <dbReference type="SAM" id="SignalP"/>
    </source>
</evidence>
<dbReference type="OrthoDB" id="2281372at2759"/>
<dbReference type="PANTHER" id="PTHR34997:SF2">
    <property type="entry name" value="LYSM DOMAIN-CONTAINING PROTEIN-RELATED"/>
    <property type="match status" value="1"/>
</dbReference>
<keyword evidence="3" id="KW-0843">Virulence</keyword>
<evidence type="ECO:0000256" key="1">
    <source>
        <dbReference type="ARBA" id="ARBA00022669"/>
    </source>
</evidence>
<evidence type="ECO:0000256" key="4">
    <source>
        <dbReference type="ARBA" id="ARBA00044955"/>
    </source>
</evidence>
<sequence length="270" mass="29040">MRVSPLLVQGLLCVSVTAAPGRRVRRETVVTDLDLYGLEHKVFVEYNPSVKDDCSGIQEGHCYCLEVNHGLPRDDNPPKVSLTEGSKLEPTGDKKTSPTQDGLIDTCMTFRMAKKGDTCAKIIAEYKTFDFSVPGTPTALTRTAESTAQPTGVKKPSPTQDGVPRMPTSPPTITTATTSKPSSPSKPSKIQEGLIKSCSSFHQASKGEIYAKIISTYGTFDFNTFFKWNPAVGKDCSGIWASYYYCVSVPGTPTAKPSVTSPKPTATSGV</sequence>
<dbReference type="PROSITE" id="PS51782">
    <property type="entry name" value="LYSM"/>
    <property type="match status" value="1"/>
</dbReference>
<evidence type="ECO:0000256" key="2">
    <source>
        <dbReference type="ARBA" id="ARBA00022729"/>
    </source>
</evidence>
<evidence type="ECO:0000256" key="5">
    <source>
        <dbReference type="SAM" id="MobiDB-lite"/>
    </source>
</evidence>
<name>W9NJR9_FUSOX</name>
<reference evidence="8" key="2">
    <citation type="submission" date="2012-05" db="EMBL/GenBank/DDBJ databases">
        <title>Annotation of the Genome Sequence of Fusarium oxysporum HDV247.</title>
        <authorList>
            <consortium name="The Broad Institute Genomics Platform"/>
            <person name="Ma L.-J."/>
            <person name="Corby-Kistler H."/>
            <person name="Broz K."/>
            <person name="Gale L.R."/>
            <person name="Jonkers W."/>
            <person name="O'Donnell K."/>
            <person name="Ploetz R."/>
            <person name="Steinberg C."/>
            <person name="Schwartz D.C."/>
            <person name="VanEtten H."/>
            <person name="Zhou S."/>
            <person name="Young S.K."/>
            <person name="Zeng Q."/>
            <person name="Gargeya S."/>
            <person name="Fitzgerald M."/>
            <person name="Abouelleil A."/>
            <person name="Alvarado L."/>
            <person name="Chapman S.B."/>
            <person name="Gainer-Dewar J."/>
            <person name="Goldberg J."/>
            <person name="Griggs A."/>
            <person name="Gujja S."/>
            <person name="Hansen M."/>
            <person name="Howarth C."/>
            <person name="Imamovic A."/>
            <person name="Ireland A."/>
            <person name="Larimer J."/>
            <person name="McCowan C."/>
            <person name="Murphy C."/>
            <person name="Pearson M."/>
            <person name="Poon T.W."/>
            <person name="Priest M."/>
            <person name="Roberts A."/>
            <person name="Saif S."/>
            <person name="Shea T."/>
            <person name="Sykes S."/>
            <person name="Wortman J."/>
            <person name="Nusbaum C."/>
            <person name="Birren B."/>
        </authorList>
    </citation>
    <scope>NUCLEOTIDE SEQUENCE</scope>
    <source>
        <strain evidence="8">HDV247</strain>
    </source>
</reference>
<keyword evidence="1" id="KW-0147">Chitin-binding</keyword>
<dbReference type="HOGENOM" id="CLU_010591_0_0_1"/>
<evidence type="ECO:0000313" key="8">
    <source>
        <dbReference type="EMBL" id="EXA32959.1"/>
    </source>
</evidence>
<feature type="domain" description="LysM" evidence="7">
    <location>
        <begin position="200"/>
        <end position="247"/>
    </location>
</feature>